<keyword evidence="5" id="KW-0479">Metal-binding</keyword>
<dbReference type="PROSITE" id="PS01305">
    <property type="entry name" value="MOAA_NIFB_PQQE"/>
    <property type="match status" value="1"/>
</dbReference>
<comment type="catalytic activity">
    <reaction evidence="12">
        <text>GTP + AH2 + S-adenosyl-L-methionine = (8S)-3',8-cyclo-7,8-dihydroguanosine 5'-triphosphate + 5'-deoxyadenosine + L-methionine + A + H(+)</text>
        <dbReference type="Rhea" id="RHEA:49576"/>
        <dbReference type="ChEBI" id="CHEBI:13193"/>
        <dbReference type="ChEBI" id="CHEBI:15378"/>
        <dbReference type="ChEBI" id="CHEBI:17319"/>
        <dbReference type="ChEBI" id="CHEBI:17499"/>
        <dbReference type="ChEBI" id="CHEBI:37565"/>
        <dbReference type="ChEBI" id="CHEBI:57844"/>
        <dbReference type="ChEBI" id="CHEBI:59789"/>
        <dbReference type="ChEBI" id="CHEBI:131766"/>
        <dbReference type="EC" id="4.1.99.22"/>
    </reaction>
</comment>
<dbReference type="CDD" id="cd01335">
    <property type="entry name" value="Radical_SAM"/>
    <property type="match status" value="1"/>
</dbReference>
<dbReference type="AlphaFoldDB" id="A0A9Y1BQ15"/>
<evidence type="ECO:0000256" key="7">
    <source>
        <dbReference type="ARBA" id="ARBA00023004"/>
    </source>
</evidence>
<keyword evidence="6" id="KW-0547">Nucleotide-binding</keyword>
<evidence type="ECO:0000256" key="11">
    <source>
        <dbReference type="ARBA" id="ARBA00023239"/>
    </source>
</evidence>
<dbReference type="PANTHER" id="PTHR22960:SF0">
    <property type="entry name" value="MOLYBDENUM COFACTOR BIOSYNTHESIS PROTEIN 1"/>
    <property type="match status" value="1"/>
</dbReference>
<dbReference type="SFLD" id="SFLDG01067">
    <property type="entry name" value="SPASM/twitch_domain_containing"/>
    <property type="match status" value="1"/>
</dbReference>
<gene>
    <name evidence="14" type="primary">moaA</name>
    <name evidence="14" type="ORF">K9W46_11230</name>
</gene>
<dbReference type="GO" id="GO:0005525">
    <property type="term" value="F:GTP binding"/>
    <property type="evidence" value="ECO:0007669"/>
    <property type="project" value="UniProtKB-KW"/>
</dbReference>
<accession>A0A9Y1BQ15</accession>
<dbReference type="Proteomes" id="UP001200513">
    <property type="component" value="Chromosome"/>
</dbReference>
<dbReference type="GO" id="GO:0046872">
    <property type="term" value="F:metal ion binding"/>
    <property type="evidence" value="ECO:0007669"/>
    <property type="project" value="UniProtKB-KW"/>
</dbReference>
<keyword evidence="10" id="KW-0501">Molybdenum cofactor biosynthesis</keyword>
<keyword evidence="4" id="KW-0949">S-adenosyl-L-methionine</keyword>
<keyword evidence="11 14" id="KW-0456">Lyase</keyword>
<dbReference type="InterPro" id="IPR007197">
    <property type="entry name" value="rSAM"/>
</dbReference>
<dbReference type="Gene3D" id="3.20.20.70">
    <property type="entry name" value="Aldolase class I"/>
    <property type="match status" value="1"/>
</dbReference>
<dbReference type="InterPro" id="IPR006638">
    <property type="entry name" value="Elp3/MiaA/NifB-like_rSAM"/>
</dbReference>
<keyword evidence="9" id="KW-0342">GTP-binding</keyword>
<evidence type="ECO:0000256" key="9">
    <source>
        <dbReference type="ARBA" id="ARBA00023134"/>
    </source>
</evidence>
<evidence type="ECO:0000256" key="6">
    <source>
        <dbReference type="ARBA" id="ARBA00022741"/>
    </source>
</evidence>
<evidence type="ECO:0000256" key="2">
    <source>
        <dbReference type="ARBA" id="ARBA00012167"/>
    </source>
</evidence>
<dbReference type="InterPro" id="IPR010505">
    <property type="entry name" value="MoaA_twitch"/>
</dbReference>
<dbReference type="InterPro" id="IPR040064">
    <property type="entry name" value="MoaA-like"/>
</dbReference>
<reference evidence="14" key="1">
    <citation type="journal article" date="2022" name="Nat. Microbiol.">
        <title>Unique mobile elements and scalable gene flow at the prokaryote-eukaryote boundary revealed by circularized Asgard archaea genomes.</title>
        <authorList>
            <person name="Wu F."/>
            <person name="Speth D.R."/>
            <person name="Philosof A."/>
            <person name="Cremiere A."/>
            <person name="Narayanan A."/>
            <person name="Barco R.A."/>
            <person name="Connon S.A."/>
            <person name="Amend J.P."/>
            <person name="Antoshechkin I.A."/>
            <person name="Orphan V.J."/>
        </authorList>
    </citation>
    <scope>NUCLEOTIDE SEQUENCE</scope>
    <source>
        <strain evidence="14">PR6</strain>
    </source>
</reference>
<dbReference type="SFLD" id="SFLDS00029">
    <property type="entry name" value="Radical_SAM"/>
    <property type="match status" value="1"/>
</dbReference>
<dbReference type="InterPro" id="IPR058240">
    <property type="entry name" value="rSAM_sf"/>
</dbReference>
<dbReference type="SFLD" id="SFLDG01383">
    <property type="entry name" value="cyclic_pyranopterin_phosphate"/>
    <property type="match status" value="1"/>
</dbReference>
<evidence type="ECO:0000256" key="5">
    <source>
        <dbReference type="ARBA" id="ARBA00022723"/>
    </source>
</evidence>
<evidence type="ECO:0000256" key="1">
    <source>
        <dbReference type="ARBA" id="ARBA00001966"/>
    </source>
</evidence>
<keyword evidence="8" id="KW-0411">Iron-sulfur</keyword>
<dbReference type="GO" id="GO:0061798">
    <property type="term" value="F:GTP 3',8'-cyclase activity"/>
    <property type="evidence" value="ECO:0007669"/>
    <property type="project" value="UniProtKB-EC"/>
</dbReference>
<evidence type="ECO:0000256" key="4">
    <source>
        <dbReference type="ARBA" id="ARBA00022691"/>
    </source>
</evidence>
<evidence type="ECO:0000259" key="13">
    <source>
        <dbReference type="PROSITE" id="PS51918"/>
    </source>
</evidence>
<comment type="cofactor">
    <cofactor evidence="1">
        <name>[4Fe-4S] cluster</name>
        <dbReference type="ChEBI" id="CHEBI:49883"/>
    </cofactor>
</comment>
<evidence type="ECO:0000313" key="14">
    <source>
        <dbReference type="EMBL" id="UJG42937.1"/>
    </source>
</evidence>
<dbReference type="GO" id="GO:0051539">
    <property type="term" value="F:4 iron, 4 sulfur cluster binding"/>
    <property type="evidence" value="ECO:0007669"/>
    <property type="project" value="UniProtKB-KW"/>
</dbReference>
<evidence type="ECO:0000256" key="10">
    <source>
        <dbReference type="ARBA" id="ARBA00023150"/>
    </source>
</evidence>
<dbReference type="InterPro" id="IPR013785">
    <property type="entry name" value="Aldolase_TIM"/>
</dbReference>
<proteinExistence type="predicted"/>
<organism evidence="14">
    <name type="scientific">Candidatus Heimdallarchaeum endolithica</name>
    <dbReference type="NCBI Taxonomy" id="2876572"/>
    <lineage>
        <taxon>Archaea</taxon>
        <taxon>Promethearchaeati</taxon>
        <taxon>Candidatus Heimdallarchaeota</taxon>
        <taxon>Candidatus Heimdallarchaeia (ex Rinke et al. 2021) (nom. nud.)</taxon>
        <taxon>Candidatus Heimdallarchaeales</taxon>
        <taxon>Candidatus Heimdallarchaeaceae</taxon>
        <taxon>Candidatus Heimdallarchaeum</taxon>
    </lineage>
</organism>
<dbReference type="Pfam" id="PF06463">
    <property type="entry name" value="Mob_synth_C"/>
    <property type="match status" value="1"/>
</dbReference>
<evidence type="ECO:0000256" key="8">
    <source>
        <dbReference type="ARBA" id="ARBA00023014"/>
    </source>
</evidence>
<dbReference type="EC" id="4.1.99.22" evidence="2"/>
<keyword evidence="3" id="KW-0004">4Fe-4S</keyword>
<dbReference type="GO" id="GO:0006777">
    <property type="term" value="P:Mo-molybdopterin cofactor biosynthetic process"/>
    <property type="evidence" value="ECO:0007669"/>
    <property type="project" value="UniProtKB-KW"/>
</dbReference>
<dbReference type="SMART" id="SM00729">
    <property type="entry name" value="Elp3"/>
    <property type="match status" value="1"/>
</dbReference>
<keyword evidence="7" id="KW-0408">Iron</keyword>
<sequence length="300" mass="34449">MINIKLIDKYNREITRLRVSVISSCNLNCPYCHNEGFSSHNSNKLTLDQIKKLLSIIDKYSISSVKITGGEPLLHPQIVDIVKIFSSHHKIRDLSMTTNGLLLEKYAQKLKNAGLNRVNISCDSYHYNPSYKSLKSIAKQITIALEVGLTPIKLNMVLLKGINENEIEPMINFTAEKGITLQIIELIDLDKEYFNKFHVSLENLASKLENEAVEIRIRELHQRKQYTLPNGAKVEIVNPVHNTNFCMNCKTLRVTNDFQFQPCLYRIDNLVPIGEDIDKSLKEAIERRRPFFVKGKNIHD</sequence>
<feature type="domain" description="Radical SAM core" evidence="13">
    <location>
        <begin position="9"/>
        <end position="230"/>
    </location>
</feature>
<dbReference type="NCBIfam" id="NF001199">
    <property type="entry name" value="PRK00164.2-1"/>
    <property type="match status" value="1"/>
</dbReference>
<protein>
    <recommendedName>
        <fullName evidence="2">GTP 3',8-cyclase</fullName>
        <ecNumber evidence="2">4.1.99.22</ecNumber>
    </recommendedName>
</protein>
<dbReference type="SFLD" id="SFLDG01386">
    <property type="entry name" value="main_SPASM_domain-containing"/>
    <property type="match status" value="1"/>
</dbReference>
<dbReference type="SUPFAM" id="SSF102114">
    <property type="entry name" value="Radical SAM enzymes"/>
    <property type="match status" value="1"/>
</dbReference>
<name>A0A9Y1BQ15_9ARCH</name>
<dbReference type="GO" id="GO:0061799">
    <property type="term" value="F:cyclic pyranopterin monophosphate synthase activity"/>
    <property type="evidence" value="ECO:0007669"/>
    <property type="project" value="TreeGrafter"/>
</dbReference>
<dbReference type="PROSITE" id="PS51918">
    <property type="entry name" value="RADICAL_SAM"/>
    <property type="match status" value="1"/>
</dbReference>
<dbReference type="PANTHER" id="PTHR22960">
    <property type="entry name" value="MOLYBDOPTERIN COFACTOR SYNTHESIS PROTEIN A"/>
    <property type="match status" value="1"/>
</dbReference>
<evidence type="ECO:0000256" key="12">
    <source>
        <dbReference type="ARBA" id="ARBA00048697"/>
    </source>
</evidence>
<dbReference type="InterPro" id="IPR050105">
    <property type="entry name" value="MoCo_biosynth_MoaA/MoaC"/>
</dbReference>
<evidence type="ECO:0000256" key="3">
    <source>
        <dbReference type="ARBA" id="ARBA00022485"/>
    </source>
</evidence>
<dbReference type="InterPro" id="IPR000385">
    <property type="entry name" value="MoaA_NifB_PqqE_Fe-S-bd_CS"/>
</dbReference>
<dbReference type="Pfam" id="PF04055">
    <property type="entry name" value="Radical_SAM"/>
    <property type="match status" value="1"/>
</dbReference>
<dbReference type="EMBL" id="CP084167">
    <property type="protein sequence ID" value="UJG42937.1"/>
    <property type="molecule type" value="Genomic_DNA"/>
</dbReference>